<evidence type="ECO:0000313" key="1">
    <source>
        <dbReference type="EMBL" id="PWG64751.1"/>
    </source>
</evidence>
<organism evidence="1 2">
    <name type="scientific">Bifidobacterium callitrichidarum</name>
    <dbReference type="NCBI Taxonomy" id="2052941"/>
    <lineage>
        <taxon>Bacteria</taxon>
        <taxon>Bacillati</taxon>
        <taxon>Actinomycetota</taxon>
        <taxon>Actinomycetes</taxon>
        <taxon>Bifidobacteriales</taxon>
        <taxon>Bifidobacteriaceae</taxon>
        <taxon>Bifidobacterium</taxon>
    </lineage>
</organism>
<keyword evidence="2" id="KW-1185">Reference proteome</keyword>
<dbReference type="Proteomes" id="UP000245876">
    <property type="component" value="Unassembled WGS sequence"/>
</dbReference>
<gene>
    <name evidence="1" type="ORF">DF196_08125</name>
</gene>
<dbReference type="EMBL" id="QFFM01000015">
    <property type="protein sequence ID" value="PWG64751.1"/>
    <property type="molecule type" value="Genomic_DNA"/>
</dbReference>
<comment type="caution">
    <text evidence="1">The sequence shown here is derived from an EMBL/GenBank/DDBJ whole genome shotgun (WGS) entry which is preliminary data.</text>
</comment>
<accession>A0A2U2N6D4</accession>
<evidence type="ECO:0000313" key="2">
    <source>
        <dbReference type="Proteomes" id="UP000245876"/>
    </source>
</evidence>
<reference evidence="1 2" key="1">
    <citation type="journal article" date="2018" name="Int. J. Syst. Evol. Microbiol.">
        <title>Bifidobacterium callitrichidarum sp. nov. from the faeces of the emperor tamarin (Saguinus imperator).</title>
        <authorList>
            <person name="Modesto M."/>
            <person name="Michelini S."/>
            <person name="Sansosti M.C."/>
            <person name="De Filippo C."/>
            <person name="Cavalieri D."/>
            <person name="Qvirist L."/>
            <person name="Andlid T."/>
            <person name="Spiezio C."/>
            <person name="Sandri C."/>
            <person name="Pascarelli S."/>
            <person name="Sgorbati B."/>
            <person name="Mattarelli P."/>
        </authorList>
    </citation>
    <scope>NUCLEOTIDE SEQUENCE [LARGE SCALE GENOMIC DNA]</scope>
    <source>
        <strain evidence="1 2">TRI 5</strain>
    </source>
</reference>
<protein>
    <submittedName>
        <fullName evidence="1">Uncharacterized protein</fullName>
    </submittedName>
</protein>
<proteinExistence type="predicted"/>
<sequence length="394" mass="43690">MSMANEKQLDPKDLSDAKSILHTFVIRARRVQEHSMVKDHSVYKYQKPQLKWVATSTRVSVEVNLPDNEEVMESLVSRLRPYILSSESIFLPKVFTSVHTVLKNQEISEDDWSSLQRFEDAFNHAYTSSDRILYKSFVSKDDSVTELTDHWLAESWLYIDSVHSDPHKEKKQGLAFTYAHRYFAATSFFSYLAILVVKFLDFLKHLSASHDLGIRPDAWTVPVIVTNSILFEGNPGQLRIYTGEPGTPMPSLENLDPENIPGFHELEKTDVAVGPSPVPVNVRLLDKNGKLLATVPAKGQASNGILRVLLQESLLIELDVLFGDADAAGQKPISVSGGRIIIPKEGDDGSSNNLLQAIQKSDSLKVTLLNGPDGSQPTLLTIGNIGALTQNLNG</sequence>
<dbReference type="AlphaFoldDB" id="A0A2U2N6D4"/>
<name>A0A2U2N6D4_9BIFI</name>